<name>A0ABW8Z6X2_9BURK</name>
<accession>A0ABW8Z6X2</accession>
<dbReference type="RefSeq" id="WP_408167600.1">
    <property type="nucleotide sequence ID" value="NZ_JAQQFR010000005.1"/>
</dbReference>
<dbReference type="SUPFAM" id="SSF88713">
    <property type="entry name" value="Glycoside hydrolase/deacetylase"/>
    <property type="match status" value="1"/>
</dbReference>
<evidence type="ECO:0000256" key="1">
    <source>
        <dbReference type="SAM" id="MobiDB-lite"/>
    </source>
</evidence>
<comment type="caution">
    <text evidence="2">The sequence shown here is derived from an EMBL/GenBank/DDBJ whole genome shotgun (WGS) entry which is preliminary data.</text>
</comment>
<dbReference type="InterPro" id="IPR011330">
    <property type="entry name" value="Glyco_hydro/deAcase_b/a-brl"/>
</dbReference>
<dbReference type="EMBL" id="JAQQFR010000005">
    <property type="protein sequence ID" value="MFL9878605.1"/>
    <property type="molecule type" value="Genomic_DNA"/>
</dbReference>
<reference evidence="2 3" key="1">
    <citation type="journal article" date="2024" name="Chem. Sci.">
        <title>Discovery of megapolipeptins by genome mining of a Burkholderiales bacteria collection.</title>
        <authorList>
            <person name="Paulo B.S."/>
            <person name="Recchia M.J.J."/>
            <person name="Lee S."/>
            <person name="Fergusson C.H."/>
            <person name="Romanowski S.B."/>
            <person name="Hernandez A."/>
            <person name="Krull N."/>
            <person name="Liu D.Y."/>
            <person name="Cavanagh H."/>
            <person name="Bos A."/>
            <person name="Gray C.A."/>
            <person name="Murphy B.T."/>
            <person name="Linington R.G."/>
            <person name="Eustaquio A.S."/>
        </authorList>
    </citation>
    <scope>NUCLEOTIDE SEQUENCE [LARGE SCALE GENOMIC DNA]</scope>
    <source>
        <strain evidence="2 3">RL21-008-BIB-B</strain>
    </source>
</reference>
<dbReference type="Gene3D" id="3.20.20.370">
    <property type="entry name" value="Glycoside hydrolase/deacetylase"/>
    <property type="match status" value="1"/>
</dbReference>
<sequence>MNKMMHSETANAPSSTSNNHGNGNRFGALPVHGRFGYSAITQRPHYRWPNGAGLAVYLGFNIEHFAFGEGLGARLGPAGSEPDVLNYAWREYGNRVGAWRCLELFDSLGLPAGVLANTALYDHCPELIAAFVARGDELIGHGHTNARQQGVLDEAAELALLQHCRERMQQHSGQTPTGWLSPWISETIATPDLLLESGYRYNLNWCHDDQPTHMQTRSGKTLWSIPYPQEVNDIPMIVARQMDGKDFAQLIIDNFDEMLDQSRKQPLVMGIALHPYLVGQPYRLRHLRRALEHIAQARDKGDVWFTTPGAICEHVDGLEVLKAEPAVSLVQG</sequence>
<dbReference type="CDD" id="cd10979">
    <property type="entry name" value="CE4_PuuE_like"/>
    <property type="match status" value="1"/>
</dbReference>
<proteinExistence type="predicted"/>
<keyword evidence="3" id="KW-1185">Reference proteome</keyword>
<feature type="region of interest" description="Disordered" evidence="1">
    <location>
        <begin position="1"/>
        <end position="23"/>
    </location>
</feature>
<protein>
    <submittedName>
        <fullName evidence="2">Polysaccharide deacetylase family protein</fullName>
    </submittedName>
</protein>
<dbReference type="PANTHER" id="PTHR43123">
    <property type="entry name" value="POLYSACCHARIDE DEACETYLASE-RELATED"/>
    <property type="match status" value="1"/>
</dbReference>
<dbReference type="Proteomes" id="UP001629214">
    <property type="component" value="Unassembled WGS sequence"/>
</dbReference>
<evidence type="ECO:0000313" key="2">
    <source>
        <dbReference type="EMBL" id="MFL9878605.1"/>
    </source>
</evidence>
<dbReference type="PANTHER" id="PTHR43123:SF4">
    <property type="entry name" value="POLYSACCHARIDE DEACETYLASE"/>
    <property type="match status" value="1"/>
</dbReference>
<feature type="compositionally biased region" description="Polar residues" evidence="1">
    <location>
        <begin position="8"/>
        <end position="22"/>
    </location>
</feature>
<organism evidence="2 3">
    <name type="scientific">Herbaspirillum rhizosphaerae</name>
    <dbReference type="NCBI Taxonomy" id="346179"/>
    <lineage>
        <taxon>Bacteria</taxon>
        <taxon>Pseudomonadati</taxon>
        <taxon>Pseudomonadota</taxon>
        <taxon>Betaproteobacteria</taxon>
        <taxon>Burkholderiales</taxon>
        <taxon>Oxalobacteraceae</taxon>
        <taxon>Herbaspirillum</taxon>
    </lineage>
</organism>
<gene>
    <name evidence="2" type="ORF">PQR63_09440</name>
</gene>
<evidence type="ECO:0000313" key="3">
    <source>
        <dbReference type="Proteomes" id="UP001629214"/>
    </source>
</evidence>